<feature type="non-terminal residue" evidence="2">
    <location>
        <position position="366"/>
    </location>
</feature>
<feature type="region of interest" description="Disordered" evidence="1">
    <location>
        <begin position="73"/>
        <end position="94"/>
    </location>
</feature>
<organism evidence="2 3">
    <name type="scientific">Mycena belliarum</name>
    <dbReference type="NCBI Taxonomy" id="1033014"/>
    <lineage>
        <taxon>Eukaryota</taxon>
        <taxon>Fungi</taxon>
        <taxon>Dikarya</taxon>
        <taxon>Basidiomycota</taxon>
        <taxon>Agaricomycotina</taxon>
        <taxon>Agaricomycetes</taxon>
        <taxon>Agaricomycetidae</taxon>
        <taxon>Agaricales</taxon>
        <taxon>Marasmiineae</taxon>
        <taxon>Mycenaceae</taxon>
        <taxon>Mycena</taxon>
    </lineage>
</organism>
<proteinExistence type="predicted"/>
<sequence length="366" mass="40424">VPFIQRIDGDPLNTVTCAIAHTSASLDIFGIRQQVETLENQLYLLAFGSNPAREDQPSIRALCSLGLKPNNRSAKNIGKESRNGSSSLGPTVGKGEGRGVFLPAVQTATPEARHLIGDALKIIYELQQLIMPCSLSKFEYEMAKFYMTDNNVFVCGGLGPGATSVQQNVSGGPGKLADKIGFVQGNWHTDGSDAWVYWTFGVLTLELPPGETGCRWLDLEAVEALVDLTPPENRVFFVAYPSDIGMSRAASVSVVPPVFFMNQGAPVAHKLRQKNFAQHGATVLGDAHDRVNRLGREIWWGAFNVFQIAGLELNISPDELFSRTMFRDERNQKRSLDPPPLDIRRDADSIRIMRGWFAWYKVQSEK</sequence>
<name>A0AAD6XUL9_9AGAR</name>
<accession>A0AAD6XUL9</accession>
<keyword evidence="3" id="KW-1185">Reference proteome</keyword>
<reference evidence="2" key="1">
    <citation type="submission" date="2023-03" db="EMBL/GenBank/DDBJ databases">
        <title>Massive genome expansion in bonnet fungi (Mycena s.s.) driven by repeated elements and novel gene families across ecological guilds.</title>
        <authorList>
            <consortium name="Lawrence Berkeley National Laboratory"/>
            <person name="Harder C.B."/>
            <person name="Miyauchi S."/>
            <person name="Viragh M."/>
            <person name="Kuo A."/>
            <person name="Thoen E."/>
            <person name="Andreopoulos B."/>
            <person name="Lu D."/>
            <person name="Skrede I."/>
            <person name="Drula E."/>
            <person name="Henrissat B."/>
            <person name="Morin E."/>
            <person name="Kohler A."/>
            <person name="Barry K."/>
            <person name="LaButti K."/>
            <person name="Morin E."/>
            <person name="Salamov A."/>
            <person name="Lipzen A."/>
            <person name="Mereny Z."/>
            <person name="Hegedus B."/>
            <person name="Baldrian P."/>
            <person name="Stursova M."/>
            <person name="Weitz H."/>
            <person name="Taylor A."/>
            <person name="Grigoriev I.V."/>
            <person name="Nagy L.G."/>
            <person name="Martin F."/>
            <person name="Kauserud H."/>
        </authorList>
    </citation>
    <scope>NUCLEOTIDE SEQUENCE</scope>
    <source>
        <strain evidence="2">CBHHK173m</strain>
    </source>
</reference>
<dbReference type="AlphaFoldDB" id="A0AAD6XUL9"/>
<feature type="non-terminal residue" evidence="2">
    <location>
        <position position="1"/>
    </location>
</feature>
<dbReference type="EMBL" id="JARJCN010000001">
    <property type="protein sequence ID" value="KAJ7103979.1"/>
    <property type="molecule type" value="Genomic_DNA"/>
</dbReference>
<evidence type="ECO:0000313" key="2">
    <source>
        <dbReference type="EMBL" id="KAJ7103979.1"/>
    </source>
</evidence>
<dbReference type="Proteomes" id="UP001222325">
    <property type="component" value="Unassembled WGS sequence"/>
</dbReference>
<evidence type="ECO:0000256" key="1">
    <source>
        <dbReference type="SAM" id="MobiDB-lite"/>
    </source>
</evidence>
<gene>
    <name evidence="2" type="ORF">B0H15DRAFT_749873</name>
</gene>
<evidence type="ECO:0000313" key="3">
    <source>
        <dbReference type="Proteomes" id="UP001222325"/>
    </source>
</evidence>
<protein>
    <submittedName>
        <fullName evidence="2">Uncharacterized protein</fullName>
    </submittedName>
</protein>
<comment type="caution">
    <text evidence="2">The sequence shown here is derived from an EMBL/GenBank/DDBJ whole genome shotgun (WGS) entry which is preliminary data.</text>
</comment>